<keyword evidence="5" id="KW-1185">Reference proteome</keyword>
<organism evidence="2 4">
    <name type="scientific">Aquamicrobium defluvii</name>
    <dbReference type="NCBI Taxonomy" id="69279"/>
    <lineage>
        <taxon>Bacteria</taxon>
        <taxon>Pseudomonadati</taxon>
        <taxon>Pseudomonadota</taxon>
        <taxon>Alphaproteobacteria</taxon>
        <taxon>Hyphomicrobiales</taxon>
        <taxon>Phyllobacteriaceae</taxon>
        <taxon>Aquamicrobium</taxon>
    </lineage>
</organism>
<reference evidence="2 4" key="1">
    <citation type="submission" date="2014-02" db="EMBL/GenBank/DDBJ databases">
        <title>Aquamicrobium defluvii Genome sequencing.</title>
        <authorList>
            <person name="Wang X."/>
        </authorList>
    </citation>
    <scope>NUCLEOTIDE SEQUENCE [LARGE SCALE GENOMIC DNA]</scope>
    <source>
        <strain evidence="2 4">W13Z1</strain>
    </source>
</reference>
<accession>A0A011TF05</accession>
<evidence type="ECO:0000313" key="2">
    <source>
        <dbReference type="EMBL" id="EXL02432.1"/>
    </source>
</evidence>
<gene>
    <name evidence="2" type="ORF">BG36_15050</name>
    <name evidence="3" type="ORF">DES43_12543</name>
</gene>
<evidence type="ECO:0000313" key="3">
    <source>
        <dbReference type="EMBL" id="TDR32913.1"/>
    </source>
</evidence>
<dbReference type="HOGENOM" id="CLU_2103917_0_0_5"/>
<comment type="caution">
    <text evidence="2">The sequence shown here is derived from an EMBL/GenBank/DDBJ whole genome shotgun (WGS) entry which is preliminary data.</text>
</comment>
<reference evidence="3 5" key="2">
    <citation type="submission" date="2019-03" db="EMBL/GenBank/DDBJ databases">
        <title>Genomic Encyclopedia of Type Strains, Phase IV (KMG-IV): sequencing the most valuable type-strain genomes for metagenomic binning, comparative biology and taxonomic classification.</title>
        <authorList>
            <person name="Goeker M."/>
        </authorList>
    </citation>
    <scope>NUCLEOTIDE SEQUENCE [LARGE SCALE GENOMIC DNA]</scope>
    <source>
        <strain evidence="3 5">DSM 11603</strain>
    </source>
</reference>
<dbReference type="Proteomes" id="UP000294958">
    <property type="component" value="Unassembled WGS sequence"/>
</dbReference>
<dbReference type="Pfam" id="PF19278">
    <property type="entry name" value="Hydant_A_C"/>
    <property type="match status" value="1"/>
</dbReference>
<dbReference type="AlphaFoldDB" id="A0A011TF05"/>
<evidence type="ECO:0000313" key="4">
    <source>
        <dbReference type="Proteomes" id="UP000019849"/>
    </source>
</evidence>
<evidence type="ECO:0000313" key="5">
    <source>
        <dbReference type="Proteomes" id="UP000294958"/>
    </source>
</evidence>
<evidence type="ECO:0000259" key="1">
    <source>
        <dbReference type="Pfam" id="PF19278"/>
    </source>
</evidence>
<dbReference type="Proteomes" id="UP000019849">
    <property type="component" value="Unassembled WGS sequence"/>
</dbReference>
<feature type="domain" description="Acetophenone carboxylase-like C-terminal" evidence="1">
    <location>
        <begin position="35"/>
        <end position="106"/>
    </location>
</feature>
<name>A0A011TF05_9HYPH</name>
<dbReference type="PATRIC" id="fig|69279.3.peg.4071"/>
<sequence>MDCRAGWIHLDSDPPDAGTNTWKLRAIGKRFGQDIWQKNTLGNQTGPVAPKAHRGIYQQETRRVEDLAVYEMAELGAGAQLAGPYLVEAETFTAYLKDQHHGEIDRYGNLVVTVA</sequence>
<dbReference type="EMBL" id="JENY01000031">
    <property type="protein sequence ID" value="EXL02432.1"/>
    <property type="molecule type" value="Genomic_DNA"/>
</dbReference>
<protein>
    <recommendedName>
        <fullName evidence="1">Acetophenone carboxylase-like C-terminal domain-containing protein</fullName>
    </recommendedName>
</protein>
<dbReference type="EMBL" id="SNZF01000025">
    <property type="protein sequence ID" value="TDR32913.1"/>
    <property type="molecule type" value="Genomic_DNA"/>
</dbReference>
<proteinExistence type="predicted"/>
<dbReference type="RefSeq" id="WP_035031193.1">
    <property type="nucleotide sequence ID" value="NZ_KK073903.1"/>
</dbReference>
<dbReference type="InterPro" id="IPR049517">
    <property type="entry name" value="ACX-like_C"/>
</dbReference>